<feature type="binding site" evidence="5">
    <location>
        <begin position="89"/>
        <end position="91"/>
    </location>
    <ligand>
        <name>biotin</name>
        <dbReference type="ChEBI" id="CHEBI:57586"/>
    </ligand>
</feature>
<evidence type="ECO:0000256" key="1">
    <source>
        <dbReference type="ARBA" id="ARBA00022598"/>
    </source>
</evidence>
<dbReference type="Pfam" id="PF03099">
    <property type="entry name" value="BPL_LplA_LipB"/>
    <property type="match status" value="1"/>
</dbReference>
<gene>
    <name evidence="5" type="primary">birA</name>
    <name evidence="7" type="ORF">EDD66_104165</name>
</gene>
<keyword evidence="8" id="KW-1185">Reference proteome</keyword>
<dbReference type="InterPro" id="IPR036390">
    <property type="entry name" value="WH_DNA-bd_sf"/>
</dbReference>
<dbReference type="InterPro" id="IPR004143">
    <property type="entry name" value="BPL_LPL_catalytic"/>
</dbReference>
<sequence>MKKEILKILKNNKEYVSGQELCKGLGVSRTAVWKVMNQLKEEGYEIESVSKKGYKLLDKPDILSREEIESQMDTEVFGKKVVYFDEIDSTNIYAKKLGEEMDSHGILVVADRQIQGKGRRGRDWDSPKGSGVWMTLVLKPGIKPADASMITLVAGLSVCKAIQKLYGANCLIKWPNDIVINGKKICGILTEMSTEFDYINHLVVGIGININTMEFPEELKLTATSIEKECGSRVLRSELIAAIMKEFELNYNIFMETCDLEGLMKDYNKYLVSINKEVVIIEAGQKYEAIALGINKNGELRIRTKDGEEKNVFSGEVSVRGIYGYI</sequence>
<dbReference type="InterPro" id="IPR008988">
    <property type="entry name" value="Transcriptional_repressor_C"/>
</dbReference>
<feature type="binding site" evidence="5">
    <location>
        <position position="113"/>
    </location>
    <ligand>
        <name>biotin</name>
        <dbReference type="ChEBI" id="CHEBI:57586"/>
    </ligand>
</feature>
<dbReference type="RefSeq" id="WP_123609246.1">
    <property type="nucleotide sequence ID" value="NZ_RJVG01000004.1"/>
</dbReference>
<evidence type="ECO:0000256" key="3">
    <source>
        <dbReference type="ARBA" id="ARBA00022840"/>
    </source>
</evidence>
<dbReference type="GO" id="GO:0005737">
    <property type="term" value="C:cytoplasm"/>
    <property type="evidence" value="ECO:0007669"/>
    <property type="project" value="TreeGrafter"/>
</dbReference>
<dbReference type="GO" id="GO:0016740">
    <property type="term" value="F:transferase activity"/>
    <property type="evidence" value="ECO:0007669"/>
    <property type="project" value="UniProtKB-ARBA"/>
</dbReference>
<dbReference type="GO" id="GO:0004077">
    <property type="term" value="F:biotin--[biotin carboxyl-carrier protein] ligase activity"/>
    <property type="evidence" value="ECO:0007669"/>
    <property type="project" value="UniProtKB-UniRule"/>
</dbReference>
<comment type="function">
    <text evidence="5">Acts both as a biotin--[acetyl-CoA-carboxylase] ligase and a repressor.</text>
</comment>
<dbReference type="InterPro" id="IPR045864">
    <property type="entry name" value="aa-tRNA-synth_II/BPL/LPL"/>
</dbReference>
<evidence type="ECO:0000256" key="2">
    <source>
        <dbReference type="ARBA" id="ARBA00022741"/>
    </source>
</evidence>
<comment type="caution">
    <text evidence="5">Lacks conserved residue(s) required for the propagation of feature annotation.</text>
</comment>
<keyword evidence="5" id="KW-0238">DNA-binding</keyword>
<dbReference type="EMBL" id="RJVG01000004">
    <property type="protein sequence ID" value="ROR28578.1"/>
    <property type="molecule type" value="Genomic_DNA"/>
</dbReference>
<evidence type="ECO:0000256" key="4">
    <source>
        <dbReference type="ARBA" id="ARBA00023267"/>
    </source>
</evidence>
<name>A0A3N1XQM6_9FIRM</name>
<keyword evidence="4 5" id="KW-0092">Biotin</keyword>
<keyword evidence="1 5" id="KW-0436">Ligase</keyword>
<dbReference type="Pfam" id="PF08279">
    <property type="entry name" value="HTH_11"/>
    <property type="match status" value="1"/>
</dbReference>
<reference evidence="7 8" key="1">
    <citation type="submission" date="2018-11" db="EMBL/GenBank/DDBJ databases">
        <title>Genomic Encyclopedia of Type Strains, Phase IV (KMG-IV): sequencing the most valuable type-strain genomes for metagenomic binning, comparative biology and taxonomic classification.</title>
        <authorList>
            <person name="Goeker M."/>
        </authorList>
    </citation>
    <scope>NUCLEOTIDE SEQUENCE [LARGE SCALE GENOMIC DNA]</scope>
    <source>
        <strain evidence="7 8">DSM 26537</strain>
    </source>
</reference>
<dbReference type="SUPFAM" id="SSF46785">
    <property type="entry name" value="Winged helix' DNA-binding domain"/>
    <property type="match status" value="1"/>
</dbReference>
<dbReference type="Pfam" id="PF02237">
    <property type="entry name" value="BPL_C"/>
    <property type="match status" value="1"/>
</dbReference>
<dbReference type="CDD" id="cd16442">
    <property type="entry name" value="BPL"/>
    <property type="match status" value="1"/>
</dbReference>
<dbReference type="PANTHER" id="PTHR12835:SF5">
    <property type="entry name" value="BIOTIN--PROTEIN LIGASE"/>
    <property type="match status" value="1"/>
</dbReference>
<dbReference type="SUPFAM" id="SSF55681">
    <property type="entry name" value="Class II aaRS and biotin synthetases"/>
    <property type="match status" value="1"/>
</dbReference>
<dbReference type="SUPFAM" id="SSF50037">
    <property type="entry name" value="C-terminal domain of transcriptional repressors"/>
    <property type="match status" value="1"/>
</dbReference>
<evidence type="ECO:0000313" key="7">
    <source>
        <dbReference type="EMBL" id="ROR28578.1"/>
    </source>
</evidence>
<dbReference type="InterPro" id="IPR036388">
    <property type="entry name" value="WH-like_DNA-bd_sf"/>
</dbReference>
<dbReference type="Gene3D" id="1.10.10.10">
    <property type="entry name" value="Winged helix-like DNA-binding domain superfamily/Winged helix DNA-binding domain"/>
    <property type="match status" value="1"/>
</dbReference>
<dbReference type="AlphaFoldDB" id="A0A3N1XQM6"/>
<proteinExistence type="inferred from homology"/>
<dbReference type="GO" id="GO:0009249">
    <property type="term" value="P:protein lipoylation"/>
    <property type="evidence" value="ECO:0007669"/>
    <property type="project" value="UniProtKB-ARBA"/>
</dbReference>
<accession>A0A3N1XQM6</accession>
<keyword evidence="3 5" id="KW-0067">ATP-binding</keyword>
<dbReference type="Gene3D" id="2.30.30.100">
    <property type="match status" value="1"/>
</dbReference>
<dbReference type="GO" id="GO:0006355">
    <property type="term" value="P:regulation of DNA-templated transcription"/>
    <property type="evidence" value="ECO:0007669"/>
    <property type="project" value="UniProtKB-UniRule"/>
</dbReference>
<evidence type="ECO:0000259" key="6">
    <source>
        <dbReference type="PROSITE" id="PS51733"/>
    </source>
</evidence>
<keyword evidence="5" id="KW-0805">Transcription regulation</keyword>
<dbReference type="OrthoDB" id="9807064at2"/>
<dbReference type="EC" id="6.3.4.15" evidence="5"/>
<comment type="catalytic activity">
    <reaction evidence="5">
        <text>biotin + L-lysyl-[protein] + ATP = N(6)-biotinyl-L-lysyl-[protein] + AMP + diphosphate + H(+)</text>
        <dbReference type="Rhea" id="RHEA:11756"/>
        <dbReference type="Rhea" id="RHEA-COMP:9752"/>
        <dbReference type="Rhea" id="RHEA-COMP:10505"/>
        <dbReference type="ChEBI" id="CHEBI:15378"/>
        <dbReference type="ChEBI" id="CHEBI:29969"/>
        <dbReference type="ChEBI" id="CHEBI:30616"/>
        <dbReference type="ChEBI" id="CHEBI:33019"/>
        <dbReference type="ChEBI" id="CHEBI:57586"/>
        <dbReference type="ChEBI" id="CHEBI:83144"/>
        <dbReference type="ChEBI" id="CHEBI:456215"/>
        <dbReference type="EC" id="6.3.4.15"/>
    </reaction>
</comment>
<keyword evidence="2 5" id="KW-0547">Nucleotide-binding</keyword>
<organism evidence="7 8">
    <name type="scientific">Mobilisporobacter senegalensis</name>
    <dbReference type="NCBI Taxonomy" id="1329262"/>
    <lineage>
        <taxon>Bacteria</taxon>
        <taxon>Bacillati</taxon>
        <taxon>Bacillota</taxon>
        <taxon>Clostridia</taxon>
        <taxon>Lachnospirales</taxon>
        <taxon>Lachnospiraceae</taxon>
        <taxon>Mobilisporobacter</taxon>
    </lineage>
</organism>
<dbReference type="Gene3D" id="3.30.930.10">
    <property type="entry name" value="Bira Bifunctional Protein, Domain 2"/>
    <property type="match status" value="1"/>
</dbReference>
<dbReference type="PANTHER" id="PTHR12835">
    <property type="entry name" value="BIOTIN PROTEIN LIGASE"/>
    <property type="match status" value="1"/>
</dbReference>
<dbReference type="GO" id="GO:0005524">
    <property type="term" value="F:ATP binding"/>
    <property type="evidence" value="ECO:0007669"/>
    <property type="project" value="UniProtKB-UniRule"/>
</dbReference>
<protein>
    <recommendedName>
        <fullName evidence="5">Bifunctional ligase/repressor BirA</fullName>
    </recommendedName>
    <alternativeName>
        <fullName evidence="5">Biotin--[acetyl-CoA-carboxylase] ligase</fullName>
        <ecNumber evidence="5">6.3.4.15</ecNumber>
    </alternativeName>
    <alternativeName>
        <fullName evidence="5">Biotin--protein ligase</fullName>
    </alternativeName>
    <alternativeName>
        <fullName evidence="5">Biotin-[acetyl-CoA carboxylase] synthetase</fullName>
    </alternativeName>
</protein>
<dbReference type="GO" id="GO:0003677">
    <property type="term" value="F:DNA binding"/>
    <property type="evidence" value="ECO:0007669"/>
    <property type="project" value="UniProtKB-UniRule"/>
</dbReference>
<keyword evidence="5" id="KW-0804">Transcription</keyword>
<dbReference type="HAMAP" id="MF_00978">
    <property type="entry name" value="Bifunct_BirA"/>
    <property type="match status" value="1"/>
</dbReference>
<feature type="domain" description="BPL/LPL catalytic" evidence="6">
    <location>
        <begin position="66"/>
        <end position="255"/>
    </location>
</feature>
<dbReference type="InterPro" id="IPR013196">
    <property type="entry name" value="HTH_11"/>
</dbReference>
<dbReference type="InterPro" id="IPR004408">
    <property type="entry name" value="Biotin_CoA_COase_ligase"/>
</dbReference>
<feature type="binding site" evidence="5">
    <location>
        <position position="184"/>
    </location>
    <ligand>
        <name>biotin</name>
        <dbReference type="ChEBI" id="CHEBI:57586"/>
    </ligand>
</feature>
<evidence type="ECO:0000256" key="5">
    <source>
        <dbReference type="HAMAP-Rule" id="MF_00978"/>
    </source>
</evidence>
<comment type="similarity">
    <text evidence="5">Belongs to the biotin--protein ligase family.</text>
</comment>
<evidence type="ECO:0000313" key="8">
    <source>
        <dbReference type="Proteomes" id="UP000273083"/>
    </source>
</evidence>
<feature type="DNA-binding region" description="H-T-H motif" evidence="5">
    <location>
        <begin position="18"/>
        <end position="37"/>
    </location>
</feature>
<keyword evidence="5" id="KW-0678">Repressor</keyword>
<dbReference type="PROSITE" id="PS51733">
    <property type="entry name" value="BPL_LPL_CATALYTIC"/>
    <property type="match status" value="1"/>
</dbReference>
<dbReference type="NCBIfam" id="TIGR00121">
    <property type="entry name" value="birA_ligase"/>
    <property type="match status" value="1"/>
</dbReference>
<dbReference type="Proteomes" id="UP000273083">
    <property type="component" value="Unassembled WGS sequence"/>
</dbReference>
<dbReference type="InterPro" id="IPR003142">
    <property type="entry name" value="BPL_C"/>
</dbReference>
<dbReference type="InterPro" id="IPR030855">
    <property type="entry name" value="Bifunct_BirA"/>
</dbReference>
<comment type="caution">
    <text evidence="7">The sequence shown here is derived from an EMBL/GenBank/DDBJ whole genome shotgun (WGS) entry which is preliminary data.</text>
</comment>